<organism evidence="14 15">
    <name type="scientific">Idiomarina baltica</name>
    <dbReference type="NCBI Taxonomy" id="190892"/>
    <lineage>
        <taxon>Bacteria</taxon>
        <taxon>Pseudomonadati</taxon>
        <taxon>Pseudomonadota</taxon>
        <taxon>Gammaproteobacteria</taxon>
        <taxon>Alteromonadales</taxon>
        <taxon>Idiomarinaceae</taxon>
        <taxon>Idiomarina</taxon>
    </lineage>
</organism>
<dbReference type="GO" id="GO:0003848">
    <property type="term" value="F:2-amino-4-hydroxy-6-hydroxymethyldihydropteridine diphosphokinase activity"/>
    <property type="evidence" value="ECO:0007669"/>
    <property type="project" value="UniProtKB-EC"/>
</dbReference>
<comment type="function">
    <text evidence="10">Catalyzes the transfer of pyrophosphate from adenosine triphosphate (ATP) to 6-hydroxymethyl-7,8-dihydropterin, an enzymatic step in folate biosynthesis pathway.</text>
</comment>
<comment type="caution">
    <text evidence="14">The sequence shown here is derived from an EMBL/GenBank/DDBJ whole genome shotgun (WGS) entry which is preliminary data.</text>
</comment>
<keyword evidence="7 14" id="KW-0418">Kinase</keyword>
<evidence type="ECO:0000256" key="9">
    <source>
        <dbReference type="ARBA" id="ARBA00022909"/>
    </source>
</evidence>
<keyword evidence="6" id="KW-0547">Nucleotide-binding</keyword>
<dbReference type="NCBIfam" id="TIGR01498">
    <property type="entry name" value="folK"/>
    <property type="match status" value="1"/>
</dbReference>
<evidence type="ECO:0000259" key="13">
    <source>
        <dbReference type="PROSITE" id="PS00794"/>
    </source>
</evidence>
<evidence type="ECO:0000256" key="4">
    <source>
        <dbReference type="ARBA" id="ARBA00016218"/>
    </source>
</evidence>
<evidence type="ECO:0000256" key="6">
    <source>
        <dbReference type="ARBA" id="ARBA00022741"/>
    </source>
</evidence>
<dbReference type="InterPro" id="IPR000550">
    <property type="entry name" value="Hppk"/>
</dbReference>
<evidence type="ECO:0000256" key="11">
    <source>
        <dbReference type="ARBA" id="ARBA00029766"/>
    </source>
</evidence>
<dbReference type="STRING" id="314276.OS145_07991"/>
<comment type="similarity">
    <text evidence="2">Belongs to the HPPK family.</text>
</comment>
<dbReference type="AlphaFoldDB" id="A0A348WNM3"/>
<dbReference type="PANTHER" id="PTHR43071">
    <property type="entry name" value="2-AMINO-4-HYDROXY-6-HYDROXYMETHYLDIHYDROPTERIDINE PYROPHOSPHOKINASE"/>
    <property type="match status" value="1"/>
</dbReference>
<dbReference type="SUPFAM" id="SSF55083">
    <property type="entry name" value="6-hydroxymethyl-7,8-dihydropterin pyrophosphokinase, HPPK"/>
    <property type="match status" value="1"/>
</dbReference>
<dbReference type="Proteomes" id="UP000262878">
    <property type="component" value="Unassembled WGS sequence"/>
</dbReference>
<evidence type="ECO:0000313" key="15">
    <source>
        <dbReference type="Proteomes" id="UP000262878"/>
    </source>
</evidence>
<dbReference type="EC" id="2.7.6.3" evidence="3"/>
<dbReference type="GO" id="GO:0005524">
    <property type="term" value="F:ATP binding"/>
    <property type="evidence" value="ECO:0007669"/>
    <property type="project" value="UniProtKB-KW"/>
</dbReference>
<name>A0A348WNM3_9GAMM</name>
<feature type="domain" description="7,8-dihydro-6-hydroxymethylpterin-pyrophosphokinase" evidence="13">
    <location>
        <begin position="89"/>
        <end position="100"/>
    </location>
</feature>
<dbReference type="GO" id="GO:0016301">
    <property type="term" value="F:kinase activity"/>
    <property type="evidence" value="ECO:0007669"/>
    <property type="project" value="UniProtKB-KW"/>
</dbReference>
<evidence type="ECO:0000256" key="1">
    <source>
        <dbReference type="ARBA" id="ARBA00005051"/>
    </source>
</evidence>
<dbReference type="PANTHER" id="PTHR43071:SF1">
    <property type="entry name" value="2-AMINO-4-HYDROXY-6-HYDROXYMETHYLDIHYDROPTERIDINE PYROPHOSPHOKINASE"/>
    <property type="match status" value="1"/>
</dbReference>
<dbReference type="GO" id="GO:0046654">
    <property type="term" value="P:tetrahydrofolate biosynthetic process"/>
    <property type="evidence" value="ECO:0007669"/>
    <property type="project" value="UniProtKB-UniPathway"/>
</dbReference>
<keyword evidence="5" id="KW-0808">Transferase</keyword>
<dbReference type="InterPro" id="IPR035907">
    <property type="entry name" value="Hppk_sf"/>
</dbReference>
<dbReference type="Pfam" id="PF01288">
    <property type="entry name" value="HPPK"/>
    <property type="match status" value="1"/>
</dbReference>
<dbReference type="EMBL" id="DMUP01000112">
    <property type="protein sequence ID" value="HAR56135.1"/>
    <property type="molecule type" value="Genomic_DNA"/>
</dbReference>
<sequence>MSNAFIALGANLGDPAQQLKQALLHLSQSAHLNLINVSSLYHSKPMGPQDQPDYVNAVCQVECHDLTAEQLLALLHHVEDEFGRQRIRHWGERTLDLDLLLFDDVRSDTEVLKLPHPGIYERRFVLQPLAEFAPQLELPNNNTVAQQLAMLTDEPLAVLCSHSELMTLLS</sequence>
<evidence type="ECO:0000256" key="3">
    <source>
        <dbReference type="ARBA" id="ARBA00013253"/>
    </source>
</evidence>
<dbReference type="CDD" id="cd00483">
    <property type="entry name" value="HPPK"/>
    <property type="match status" value="1"/>
</dbReference>
<dbReference type="PROSITE" id="PS00794">
    <property type="entry name" value="HPPK"/>
    <property type="match status" value="1"/>
</dbReference>
<evidence type="ECO:0000256" key="8">
    <source>
        <dbReference type="ARBA" id="ARBA00022840"/>
    </source>
</evidence>
<evidence type="ECO:0000256" key="12">
    <source>
        <dbReference type="ARBA" id="ARBA00033413"/>
    </source>
</evidence>
<accession>A0A348WNM3</accession>
<dbReference type="GO" id="GO:0046656">
    <property type="term" value="P:folic acid biosynthetic process"/>
    <property type="evidence" value="ECO:0007669"/>
    <property type="project" value="UniProtKB-KW"/>
</dbReference>
<comment type="pathway">
    <text evidence="1">Cofactor biosynthesis; tetrahydrofolate biosynthesis; 2-amino-4-hydroxy-6-hydroxymethyl-7,8-dihydropteridine diphosphate from 7,8-dihydroneopterin triphosphate: step 4/4.</text>
</comment>
<evidence type="ECO:0000256" key="2">
    <source>
        <dbReference type="ARBA" id="ARBA00005810"/>
    </source>
</evidence>
<evidence type="ECO:0000313" key="14">
    <source>
        <dbReference type="EMBL" id="HAR56135.1"/>
    </source>
</evidence>
<keyword evidence="8" id="KW-0067">ATP-binding</keyword>
<dbReference type="UniPathway" id="UPA00077">
    <property type="reaction ID" value="UER00155"/>
</dbReference>
<protein>
    <recommendedName>
        <fullName evidence="4">2-amino-4-hydroxy-6-hydroxymethyldihydropteridine pyrophosphokinase</fullName>
        <ecNumber evidence="3">2.7.6.3</ecNumber>
    </recommendedName>
    <alternativeName>
        <fullName evidence="11">6-hydroxymethyl-7,8-dihydropterin pyrophosphokinase</fullName>
    </alternativeName>
    <alternativeName>
        <fullName evidence="12">7,8-dihydro-6-hydroxymethylpterin-pyrophosphokinase</fullName>
    </alternativeName>
</protein>
<evidence type="ECO:0000256" key="10">
    <source>
        <dbReference type="ARBA" id="ARBA00029409"/>
    </source>
</evidence>
<reference evidence="14 15" key="1">
    <citation type="journal article" date="2018" name="Nat. Biotechnol.">
        <title>A standardized bacterial taxonomy based on genome phylogeny substantially revises the tree of life.</title>
        <authorList>
            <person name="Parks D.H."/>
            <person name="Chuvochina M."/>
            <person name="Waite D.W."/>
            <person name="Rinke C."/>
            <person name="Skarshewski A."/>
            <person name="Chaumeil P.A."/>
            <person name="Hugenholtz P."/>
        </authorList>
    </citation>
    <scope>NUCLEOTIDE SEQUENCE [LARGE SCALE GENOMIC DNA]</scope>
    <source>
        <strain evidence="14">UBA9360</strain>
    </source>
</reference>
<proteinExistence type="inferred from homology"/>
<evidence type="ECO:0000256" key="5">
    <source>
        <dbReference type="ARBA" id="ARBA00022679"/>
    </source>
</evidence>
<dbReference type="Gene3D" id="3.30.70.560">
    <property type="entry name" value="7,8-Dihydro-6-hydroxymethylpterin-pyrophosphokinase HPPK"/>
    <property type="match status" value="1"/>
</dbReference>
<gene>
    <name evidence="14" type="primary">folK</name>
    <name evidence="14" type="ORF">DCR58_05030</name>
</gene>
<evidence type="ECO:0000256" key="7">
    <source>
        <dbReference type="ARBA" id="ARBA00022777"/>
    </source>
</evidence>
<keyword evidence="9" id="KW-0289">Folate biosynthesis</keyword>